<proteinExistence type="inferred from homology"/>
<protein>
    <recommendedName>
        <fullName evidence="3">17 kDa surface antigen</fullName>
    </recommendedName>
</protein>
<dbReference type="PANTHER" id="PTHR35603:SF2">
    <property type="entry name" value="OUTER MEMBRANE LIPOPROTEIN"/>
    <property type="match status" value="1"/>
</dbReference>
<feature type="chain" id="PRO_5009104752" description="17 kDa surface antigen" evidence="7">
    <location>
        <begin position="23"/>
        <end position="218"/>
    </location>
</feature>
<dbReference type="InterPro" id="IPR051407">
    <property type="entry name" value="Bact_OM_lipoprot/Surf_antigen"/>
</dbReference>
<evidence type="ECO:0000256" key="2">
    <source>
        <dbReference type="ARBA" id="ARBA00008681"/>
    </source>
</evidence>
<evidence type="ECO:0000256" key="7">
    <source>
        <dbReference type="SAM" id="SignalP"/>
    </source>
</evidence>
<dbReference type="Proteomes" id="UP000094626">
    <property type="component" value="Chromosome"/>
</dbReference>
<dbReference type="EMBL" id="CP017075">
    <property type="protein sequence ID" value="AOR77663.1"/>
    <property type="molecule type" value="Genomic_DNA"/>
</dbReference>
<keyword evidence="5" id="KW-0449">Lipoprotein</keyword>
<evidence type="ECO:0000256" key="3">
    <source>
        <dbReference type="ARBA" id="ARBA00015281"/>
    </source>
</evidence>
<dbReference type="Pfam" id="PF05433">
    <property type="entry name" value="Rick_17kDa_Anti"/>
    <property type="match status" value="1"/>
</dbReference>
<evidence type="ECO:0000259" key="8">
    <source>
        <dbReference type="Pfam" id="PF05433"/>
    </source>
</evidence>
<feature type="signal peptide" evidence="7">
    <location>
        <begin position="1"/>
        <end position="22"/>
    </location>
</feature>
<dbReference type="GO" id="GO:0009279">
    <property type="term" value="C:cell outer membrane"/>
    <property type="evidence" value="ECO:0007669"/>
    <property type="project" value="UniProtKB-SubCell"/>
</dbReference>
<dbReference type="PANTHER" id="PTHR35603">
    <property type="match status" value="1"/>
</dbReference>
<dbReference type="InterPro" id="IPR008816">
    <property type="entry name" value="Gly_zipper_2TM_dom"/>
</dbReference>
<evidence type="ECO:0000256" key="5">
    <source>
        <dbReference type="ARBA" id="ARBA00023288"/>
    </source>
</evidence>
<feature type="compositionally biased region" description="Basic and acidic residues" evidence="6">
    <location>
        <begin position="24"/>
        <end position="40"/>
    </location>
</feature>
<keyword evidence="10" id="KW-1185">Reference proteome</keyword>
<gene>
    <name evidence="9" type="ORF">BES08_13540</name>
</gene>
<feature type="region of interest" description="Disordered" evidence="6">
    <location>
        <begin position="21"/>
        <end position="40"/>
    </location>
</feature>
<evidence type="ECO:0000256" key="6">
    <source>
        <dbReference type="SAM" id="MobiDB-lite"/>
    </source>
</evidence>
<organism evidence="9 10">
    <name type="scientific">Novosphingobium resinovorum</name>
    <dbReference type="NCBI Taxonomy" id="158500"/>
    <lineage>
        <taxon>Bacteria</taxon>
        <taxon>Pseudomonadati</taxon>
        <taxon>Pseudomonadota</taxon>
        <taxon>Alphaproteobacteria</taxon>
        <taxon>Sphingomonadales</taxon>
        <taxon>Sphingomonadaceae</taxon>
        <taxon>Novosphingobium</taxon>
    </lineage>
</organism>
<keyword evidence="7" id="KW-0732">Signal</keyword>
<keyword evidence="4" id="KW-0472">Membrane</keyword>
<comment type="similarity">
    <text evidence="2">Belongs to the rickettsiale 17 kDa surface antigen family.</text>
</comment>
<feature type="domain" description="Glycine zipper 2TM" evidence="8">
    <location>
        <begin position="68"/>
        <end position="108"/>
    </location>
</feature>
<name>A0A1D8A6C4_9SPHN</name>
<reference evidence="10" key="1">
    <citation type="journal article" date="2017" name="J. Biotechnol.">
        <title>Complete genome sequence of Novosphingobium resinovorum SA1, a versatile xenobiotic-degrading bacterium capable of utilizing sulfanilic acid.</title>
        <authorList>
            <person name="Hegedus B."/>
            <person name="Kos P.B."/>
            <person name="Balint B."/>
            <person name="Maroti G."/>
            <person name="Gan H.M."/>
            <person name="Perei K."/>
            <person name="Rakhely G."/>
        </authorList>
    </citation>
    <scope>NUCLEOTIDE SEQUENCE [LARGE SCALE GENOMIC DNA]</scope>
    <source>
        <strain evidence="10">SA1</strain>
    </source>
</reference>
<dbReference type="RefSeq" id="WP_069708609.1">
    <property type="nucleotide sequence ID" value="NZ_CP017075.1"/>
</dbReference>
<sequence>MRLPLHAVVIATLSLAASPALAHDGPHRESEAGPYGYDRDYDGRGYDPREAWLADCRQRLSSRDSGVGGAVIGGLVGGVAGNRIAGRGNRTVGTVAGAAVGAVAGAAIDKAEDRGRNRDECEAYLDDYYARYERGGAYPGYAPQGYYPAYGYPAQGCCMTQPMMMVPVAQPKPNCTETVEYVYEDVPVRPARRVIPRRSKVVPDKRVKIVPDKRVPIK</sequence>
<evidence type="ECO:0000256" key="1">
    <source>
        <dbReference type="ARBA" id="ARBA00004459"/>
    </source>
</evidence>
<dbReference type="KEGG" id="nre:BES08_13540"/>
<comment type="subcellular location">
    <subcellularLocation>
        <location evidence="1">Cell outer membrane</location>
        <topology evidence="1">Lipid-anchor</topology>
    </subcellularLocation>
</comment>
<evidence type="ECO:0000313" key="9">
    <source>
        <dbReference type="EMBL" id="AOR77663.1"/>
    </source>
</evidence>
<accession>A0A1D8A6C4</accession>
<dbReference type="AlphaFoldDB" id="A0A1D8A6C4"/>
<evidence type="ECO:0000313" key="10">
    <source>
        <dbReference type="Proteomes" id="UP000094626"/>
    </source>
</evidence>
<evidence type="ECO:0000256" key="4">
    <source>
        <dbReference type="ARBA" id="ARBA00023136"/>
    </source>
</evidence>